<evidence type="ECO:0000256" key="2">
    <source>
        <dbReference type="ARBA" id="ARBA00022692"/>
    </source>
</evidence>
<organism evidence="7 8">
    <name type="scientific">Kluyveromyces marxianus</name>
    <name type="common">Yeast</name>
    <name type="synonym">Candida kefyr</name>
    <dbReference type="NCBI Taxonomy" id="4911"/>
    <lineage>
        <taxon>Eukaryota</taxon>
        <taxon>Fungi</taxon>
        <taxon>Dikarya</taxon>
        <taxon>Ascomycota</taxon>
        <taxon>Saccharomycotina</taxon>
        <taxon>Saccharomycetes</taxon>
        <taxon>Saccharomycetales</taxon>
        <taxon>Saccharomycetaceae</taxon>
        <taxon>Kluyveromyces</taxon>
    </lineage>
</organism>
<feature type="transmembrane region" description="Helical" evidence="5">
    <location>
        <begin position="98"/>
        <end position="117"/>
    </location>
</feature>
<evidence type="ECO:0000313" key="8">
    <source>
        <dbReference type="Proteomes" id="UP000422736"/>
    </source>
</evidence>
<dbReference type="SUPFAM" id="SSF103473">
    <property type="entry name" value="MFS general substrate transporter"/>
    <property type="match status" value="1"/>
</dbReference>
<sequence>MPRKKLNHQEQDSLLSESHKEWTSLLKEGVFIMVLCSAQLMTQAGLAQSIVPLQIIGDSFGIKKPGQLSWFASSFSLTVGTFILIAGRLGDTFGHKKFFVMGFLWFGLWSILAGFSVYADHIFFDCCRAFQGIGPAFTLPNAIAVIGRTYRPGRKQSVVFSLFGACAPSGFVLGAVFSSLLSEFAWWPWTYWIMGITCFLLGISGYLIIPHHAPIHANEKSSLMERIDLAGSVTGVLGLILFNFAWNQGPVVGWKTSYTYALLIVGSAFLVVFFFIESRAKYPLLPVHKLSTDTIFVMACIAAGWASFGIWVYYTWLLMTNLRHQNPLLSSAQFVPVALSGLCAAMSTGYILARTSPSTVMIAAMIAFVVGSVLVATVPVSQIYWAQTFVSFVVMPWGMDMSFPAATIILSNAMPASHQGLAASLVNTAINYSISIGLGVAGTIESQISHGEPDLLKGYRGAYYMGIGFASLGAGVSVLYAIFNYANSKELSLKVMCRRPFPFLRQKVSG</sequence>
<feature type="transmembrane region" description="Helical" evidence="5">
    <location>
        <begin position="334"/>
        <end position="353"/>
    </location>
</feature>
<evidence type="ECO:0000256" key="4">
    <source>
        <dbReference type="ARBA" id="ARBA00023136"/>
    </source>
</evidence>
<evidence type="ECO:0000256" key="5">
    <source>
        <dbReference type="SAM" id="Phobius"/>
    </source>
</evidence>
<feature type="transmembrane region" description="Helical" evidence="5">
    <location>
        <begin position="158"/>
        <end position="177"/>
    </location>
</feature>
<feature type="transmembrane region" description="Helical" evidence="5">
    <location>
        <begin position="68"/>
        <end position="86"/>
    </location>
</feature>
<feature type="domain" description="Major facilitator superfamily (MFS) profile" evidence="6">
    <location>
        <begin position="31"/>
        <end position="489"/>
    </location>
</feature>
<gene>
    <name evidence="7" type="primary">AMF1</name>
    <name evidence="7" type="ORF">FIM1_844</name>
</gene>
<dbReference type="PANTHER" id="PTHR42718">
    <property type="entry name" value="MAJOR FACILITATOR SUPERFAMILY MULTIDRUG TRANSPORTER MFSC"/>
    <property type="match status" value="1"/>
</dbReference>
<dbReference type="PROSITE" id="PS50850">
    <property type="entry name" value="MFS"/>
    <property type="match status" value="1"/>
</dbReference>
<dbReference type="Pfam" id="PF07690">
    <property type="entry name" value="MFS_1"/>
    <property type="match status" value="1"/>
</dbReference>
<dbReference type="InterPro" id="IPR036259">
    <property type="entry name" value="MFS_trans_sf"/>
</dbReference>
<name>A0ABX6ERC3_KLUMA</name>
<protein>
    <submittedName>
        <fullName evidence="7">Drug resistance protein YOR378W</fullName>
    </submittedName>
</protein>
<dbReference type="EMBL" id="CP015054">
    <property type="protein sequence ID" value="QGN14191.1"/>
    <property type="molecule type" value="Genomic_DNA"/>
</dbReference>
<dbReference type="Proteomes" id="UP000422736">
    <property type="component" value="Chromosome 1"/>
</dbReference>
<feature type="transmembrane region" description="Helical" evidence="5">
    <location>
        <begin position="462"/>
        <end position="486"/>
    </location>
</feature>
<dbReference type="InterPro" id="IPR011701">
    <property type="entry name" value="MFS"/>
</dbReference>
<feature type="transmembrane region" description="Helical" evidence="5">
    <location>
        <begin position="421"/>
        <end position="442"/>
    </location>
</feature>
<feature type="transmembrane region" description="Helical" evidence="5">
    <location>
        <begin position="296"/>
        <end position="314"/>
    </location>
</feature>
<dbReference type="InterPro" id="IPR020846">
    <property type="entry name" value="MFS_dom"/>
</dbReference>
<feature type="transmembrane region" description="Helical" evidence="5">
    <location>
        <begin position="189"/>
        <end position="209"/>
    </location>
</feature>
<evidence type="ECO:0000259" key="6">
    <source>
        <dbReference type="PROSITE" id="PS50850"/>
    </source>
</evidence>
<keyword evidence="2 5" id="KW-0812">Transmembrane</keyword>
<comment type="subcellular location">
    <subcellularLocation>
        <location evidence="1">Membrane</location>
        <topology evidence="1">Multi-pass membrane protein</topology>
    </subcellularLocation>
</comment>
<keyword evidence="3 5" id="KW-1133">Transmembrane helix</keyword>
<feature type="transmembrane region" description="Helical" evidence="5">
    <location>
        <begin position="384"/>
        <end position="409"/>
    </location>
</feature>
<dbReference type="CDD" id="cd17476">
    <property type="entry name" value="MFS_Amf1_MDR_like"/>
    <property type="match status" value="1"/>
</dbReference>
<proteinExistence type="predicted"/>
<feature type="transmembrane region" description="Helical" evidence="5">
    <location>
        <begin position="360"/>
        <end position="378"/>
    </location>
</feature>
<dbReference type="Gene3D" id="1.20.1250.20">
    <property type="entry name" value="MFS general substrate transporter like domains"/>
    <property type="match status" value="2"/>
</dbReference>
<feature type="transmembrane region" description="Helical" evidence="5">
    <location>
        <begin position="229"/>
        <end position="246"/>
    </location>
</feature>
<accession>A0ABX6ERC3</accession>
<keyword evidence="8" id="KW-1185">Reference proteome</keyword>
<reference evidence="7 8" key="1">
    <citation type="submission" date="2016-03" db="EMBL/GenBank/DDBJ databases">
        <title>How can Kluyveromyces marxianus grow so fast - potential evolutionary course in Saccharomyces Complex revealed by comparative genomics.</title>
        <authorList>
            <person name="Mo W."/>
            <person name="Lu W."/>
            <person name="Yang X."/>
            <person name="Qi J."/>
            <person name="Lv H."/>
        </authorList>
    </citation>
    <scope>NUCLEOTIDE SEQUENCE [LARGE SCALE GENOMIC DNA]</scope>
    <source>
        <strain evidence="7 8">FIM1</strain>
    </source>
</reference>
<keyword evidence="4 5" id="KW-0472">Membrane</keyword>
<feature type="transmembrane region" description="Helical" evidence="5">
    <location>
        <begin position="258"/>
        <end position="276"/>
    </location>
</feature>
<evidence type="ECO:0000313" key="7">
    <source>
        <dbReference type="EMBL" id="QGN14191.1"/>
    </source>
</evidence>
<evidence type="ECO:0000256" key="1">
    <source>
        <dbReference type="ARBA" id="ARBA00004141"/>
    </source>
</evidence>
<dbReference type="PANTHER" id="PTHR42718:SF1">
    <property type="entry name" value="LOW AFFINITY AMMONIUM TRANSPORTER"/>
    <property type="match status" value="1"/>
</dbReference>
<evidence type="ECO:0000256" key="3">
    <source>
        <dbReference type="ARBA" id="ARBA00022989"/>
    </source>
</evidence>